<reference evidence="3" key="1">
    <citation type="submission" date="2013-05" db="EMBL/GenBank/DDBJ databases">
        <title>Building the sugarcane genome for biotechnology and identifying evolutionary trends.</title>
        <authorList>
            <person name="De Setta N."/>
            <person name="Monteiro-Vitorello C.B."/>
            <person name="Metcalfe C.J."/>
            <person name="Cruz G.M.Q."/>
            <person name="Del Bem L.E."/>
            <person name="Vicentini R."/>
            <person name="Nogueira F.T.S."/>
            <person name="Campos R.A."/>
            <person name="Nunes S.L."/>
            <person name="Turrini P.C.G."/>
            <person name="Vieira A.P."/>
            <person name="Cruz E.A.O."/>
            <person name="Correa T.C.S."/>
            <person name="Hotta C.T."/>
            <person name="de Mello-Varani A."/>
            <person name="Vautrin S."/>
            <person name="Trindade A.S."/>
            <person name="Vilela M.M."/>
            <person name="Horta C.L."/>
            <person name="Sato P.M."/>
            <person name="de Andrade R.F."/>
            <person name="Nishiyama M.Y."/>
            <person name="Cardoso-Silva C.B."/>
            <person name="Scortecci K.C."/>
            <person name="Garcia A.A.F."/>
            <person name="Carneiro M.S."/>
            <person name="Kim C."/>
            <person name="Paterson A.H."/>
            <person name="Berges H."/>
            <person name="D'Hont A."/>
            <person name="de-Souza A.P."/>
            <person name="Souza G.M."/>
            <person name="Vincentz M."/>
            <person name="Kitajima J.P."/>
            <person name="Van Sluys M.-A."/>
        </authorList>
    </citation>
    <scope>NUCLEOTIDE SEQUENCE</scope>
</reference>
<dbReference type="AlphaFoldDB" id="A0A059PZD1"/>
<dbReference type="EMBL" id="KF184676">
    <property type="protein sequence ID" value="AGT16577.1"/>
    <property type="molecule type" value="Genomic_DNA"/>
</dbReference>
<organism evidence="3">
    <name type="scientific">Saccharum hybrid cultivar R570</name>
    <dbReference type="NCBI Taxonomy" id="131158"/>
    <lineage>
        <taxon>Eukaryota</taxon>
        <taxon>Viridiplantae</taxon>
        <taxon>Streptophyta</taxon>
        <taxon>Embryophyta</taxon>
        <taxon>Tracheophyta</taxon>
        <taxon>Spermatophyta</taxon>
        <taxon>Magnoliopsida</taxon>
        <taxon>Liliopsida</taxon>
        <taxon>Poales</taxon>
        <taxon>Poaceae</taxon>
        <taxon>PACMAD clade</taxon>
        <taxon>Panicoideae</taxon>
        <taxon>Andropogonodae</taxon>
        <taxon>Andropogoneae</taxon>
        <taxon>Saccharinae</taxon>
        <taxon>Saccharum</taxon>
        <taxon>Saccharum officinarum species complex</taxon>
    </lineage>
</organism>
<name>A0A059PZD1_9POAL</name>
<gene>
    <name evidence="3" type="ORF">SHCRBa_250_M20_F_220</name>
</gene>
<dbReference type="PROSITE" id="PS00392">
    <property type="entry name" value="DDC_GAD_HDC_YDC"/>
    <property type="match status" value="1"/>
</dbReference>
<dbReference type="InterPro" id="IPR021115">
    <property type="entry name" value="Pyridoxal-P_BS"/>
</dbReference>
<evidence type="ECO:0000256" key="2">
    <source>
        <dbReference type="ARBA" id="ARBA00022793"/>
    </source>
</evidence>
<evidence type="ECO:0000313" key="3">
    <source>
        <dbReference type="EMBL" id="AGT16577.1"/>
    </source>
</evidence>
<dbReference type="InterPro" id="IPR015421">
    <property type="entry name" value="PyrdxlP-dep_Trfase_major"/>
</dbReference>
<dbReference type="Gene3D" id="3.40.640.10">
    <property type="entry name" value="Type I PLP-dependent aspartate aminotransferase-like (Major domain)"/>
    <property type="match status" value="2"/>
</dbReference>
<dbReference type="GO" id="GO:0016831">
    <property type="term" value="F:carboxy-lyase activity"/>
    <property type="evidence" value="ECO:0007669"/>
    <property type="project" value="UniProtKB-KW"/>
</dbReference>
<dbReference type="InterPro" id="IPR051151">
    <property type="entry name" value="Group_II_Decarboxylase"/>
</dbReference>
<dbReference type="SUPFAM" id="SSF53383">
    <property type="entry name" value="PLP-dependent transferases"/>
    <property type="match status" value="1"/>
</dbReference>
<dbReference type="InterPro" id="IPR015424">
    <property type="entry name" value="PyrdxlP-dep_Trfase"/>
</dbReference>
<dbReference type="PANTHER" id="PTHR46101">
    <property type="match status" value="1"/>
</dbReference>
<proteinExistence type="inferred from homology"/>
<keyword evidence="2" id="KW-0456">Lyase</keyword>
<sequence>MAPVVVDLMTATARDLQLADDTAAAAHHARVHQVGDDDEEGIRALAAPPAAEAFAVEEPPADEDALAERQAEVALLLAGFRRHLEDRSAHHLGYPYNLDLDFAPLAPFLQGLCINNLGDPFVESNYGVHSRPMEVAVLDCFARLWDLGPGDYATSCGTEGNLHGLLVGREVFRDGVMYASADSHYSVFRVARMYRVRCVKVGTLVSAIVNVNIGTTVKGAIDDLDIHCVYACMLSISCMPAAPRVTFRKPIGSVSVSGHKFLGCPVPCGVVITRREHAAVLSTDVDYISSRDATITGSRNGHARCSCGARSTPRAAGASATTPTGAFGTRASCLRDAGVSAACLNPLSITVVFERPRDEAFVRKWQLSCQGDVWS</sequence>
<keyword evidence="2" id="KW-0210">Decarboxylase</keyword>
<accession>A0A059PZD1</accession>
<dbReference type="PANTHER" id="PTHR46101:SF8">
    <property type="entry name" value="SERINE DECARBOXYLASE 2"/>
    <property type="match status" value="1"/>
</dbReference>
<evidence type="ECO:0000256" key="1">
    <source>
        <dbReference type="ARBA" id="ARBA00009533"/>
    </source>
</evidence>
<comment type="similarity">
    <text evidence="1">Belongs to the group II decarboxylase family.</text>
</comment>
<protein>
    <submittedName>
        <fullName evidence="3">Histidine decarboxylase-like protein</fullName>
    </submittedName>
</protein>